<gene>
    <name evidence="1" type="ORF">GCM10009721_36440</name>
</gene>
<evidence type="ECO:0000313" key="1">
    <source>
        <dbReference type="EMBL" id="GGN05611.1"/>
    </source>
</evidence>
<keyword evidence="2" id="KW-1185">Reference proteome</keyword>
<name>A0ABQ2IDF8_9MICO</name>
<comment type="caution">
    <text evidence="1">The sequence shown here is derived from an EMBL/GenBank/DDBJ whole genome shotgun (WGS) entry which is preliminary data.</text>
</comment>
<proteinExistence type="predicted"/>
<dbReference type="Proteomes" id="UP000623461">
    <property type="component" value="Unassembled WGS sequence"/>
</dbReference>
<dbReference type="EMBL" id="BMNZ01000007">
    <property type="protein sequence ID" value="GGN05611.1"/>
    <property type="molecule type" value="Genomic_DNA"/>
</dbReference>
<sequence>MGPLPAWARVGFDPPGQKVRQVHGSRGQILGVVFADPLRAPAKRGYGNKILWLAAPVAPTARPAESPTNGDLLIDASLIGSAMRVRRIVPGGPGPSLVDMPRAGCWRFDLSWDGHQDAVLLPYSSP</sequence>
<evidence type="ECO:0000313" key="2">
    <source>
        <dbReference type="Proteomes" id="UP000623461"/>
    </source>
</evidence>
<reference evidence="2" key="1">
    <citation type="journal article" date="2019" name="Int. J. Syst. Evol. Microbiol.">
        <title>The Global Catalogue of Microorganisms (GCM) 10K type strain sequencing project: providing services to taxonomists for standard genome sequencing and annotation.</title>
        <authorList>
            <consortium name="The Broad Institute Genomics Platform"/>
            <consortium name="The Broad Institute Genome Sequencing Center for Infectious Disease"/>
            <person name="Wu L."/>
            <person name="Ma J."/>
        </authorList>
    </citation>
    <scope>NUCLEOTIDE SEQUENCE [LARGE SCALE GENOMIC DNA]</scope>
    <source>
        <strain evidence="2">JCM 1365</strain>
    </source>
</reference>
<organism evidence="1 2">
    <name type="scientific">Terrabacter tumescens</name>
    <dbReference type="NCBI Taxonomy" id="60443"/>
    <lineage>
        <taxon>Bacteria</taxon>
        <taxon>Bacillati</taxon>
        <taxon>Actinomycetota</taxon>
        <taxon>Actinomycetes</taxon>
        <taxon>Micrococcales</taxon>
        <taxon>Intrasporangiaceae</taxon>
        <taxon>Terrabacter</taxon>
    </lineage>
</organism>
<accession>A0ABQ2IDF8</accession>
<protein>
    <submittedName>
        <fullName evidence="1">Uncharacterized protein</fullName>
    </submittedName>
</protein>